<name>A0A9E8KQ87_9ALTE</name>
<dbReference type="SUPFAM" id="SSF51206">
    <property type="entry name" value="cAMP-binding domain-like"/>
    <property type="match status" value="1"/>
</dbReference>
<reference evidence="5" key="1">
    <citation type="submission" date="2022-07" db="EMBL/GenBank/DDBJ databases">
        <title>Alkalimarinus sp. nov., isolated from gut of a Alitta virens.</title>
        <authorList>
            <person name="Yang A.I."/>
            <person name="Shin N.-R."/>
        </authorList>
    </citation>
    <scope>NUCLEOTIDE SEQUENCE</scope>
    <source>
        <strain evidence="5">FA028</strain>
    </source>
</reference>
<dbReference type="PROSITE" id="PS50042">
    <property type="entry name" value="CNMP_BINDING_3"/>
    <property type="match status" value="1"/>
</dbReference>
<dbReference type="Pfam" id="PF13545">
    <property type="entry name" value="HTH_Crp_2"/>
    <property type="match status" value="1"/>
</dbReference>
<keyword evidence="3" id="KW-0804">Transcription</keyword>
<dbReference type="GO" id="GO:0003677">
    <property type="term" value="F:DNA binding"/>
    <property type="evidence" value="ECO:0007669"/>
    <property type="project" value="UniProtKB-KW"/>
</dbReference>
<protein>
    <submittedName>
        <fullName evidence="5">Crp/Fnr family transcriptional regulator</fullName>
    </submittedName>
</protein>
<sequence length="255" mass="28204">MTIAIKQTTSLCLNDQKVYRPNCMLCPVRSKMLFSGLDIEALDGVLSSITNYRVGAGQAIYHQGAAAGGVYSIRSGFVKLVHHNHDGQERIVRLQGEGACVGLESLLNNEYGHSAIAITETDVCSVPKATIEQIKLLQPMIYESLQKQWAEHLLQADTWLAELGAGTVKYRIIKLIQILMDTQKLAGDRVVLLSNHDTASILATAEESISRNISSLKNSGLIRKVEKRTYQVDVTQLGEWLLSFENKLNDHSLQV</sequence>
<dbReference type="EMBL" id="CP101527">
    <property type="protein sequence ID" value="UZW74945.1"/>
    <property type="molecule type" value="Genomic_DNA"/>
</dbReference>
<keyword evidence="6" id="KW-1185">Reference proteome</keyword>
<dbReference type="GO" id="GO:0003700">
    <property type="term" value="F:DNA-binding transcription factor activity"/>
    <property type="evidence" value="ECO:0007669"/>
    <property type="project" value="TreeGrafter"/>
</dbReference>
<dbReference type="Proteomes" id="UP001164472">
    <property type="component" value="Chromosome"/>
</dbReference>
<dbReference type="InterPro" id="IPR036390">
    <property type="entry name" value="WH_DNA-bd_sf"/>
</dbReference>
<dbReference type="PANTHER" id="PTHR24567:SF28">
    <property type="entry name" value="LISTERIOLYSIN REGULATORY PROTEIN"/>
    <property type="match status" value="1"/>
</dbReference>
<dbReference type="InterPro" id="IPR000595">
    <property type="entry name" value="cNMP-bd_dom"/>
</dbReference>
<dbReference type="GO" id="GO:0005829">
    <property type="term" value="C:cytosol"/>
    <property type="evidence" value="ECO:0007669"/>
    <property type="project" value="TreeGrafter"/>
</dbReference>
<dbReference type="AlphaFoldDB" id="A0A9E8KQ87"/>
<dbReference type="InterPro" id="IPR014710">
    <property type="entry name" value="RmlC-like_jellyroll"/>
</dbReference>
<evidence type="ECO:0000256" key="1">
    <source>
        <dbReference type="ARBA" id="ARBA00023015"/>
    </source>
</evidence>
<keyword evidence="1" id="KW-0805">Transcription regulation</keyword>
<dbReference type="InterPro" id="IPR050397">
    <property type="entry name" value="Env_Response_Regulators"/>
</dbReference>
<evidence type="ECO:0000256" key="2">
    <source>
        <dbReference type="ARBA" id="ARBA00023125"/>
    </source>
</evidence>
<dbReference type="InterPro" id="IPR018490">
    <property type="entry name" value="cNMP-bd_dom_sf"/>
</dbReference>
<evidence type="ECO:0000256" key="3">
    <source>
        <dbReference type="ARBA" id="ARBA00023163"/>
    </source>
</evidence>
<dbReference type="Gene3D" id="1.10.10.10">
    <property type="entry name" value="Winged helix-like DNA-binding domain superfamily/Winged helix DNA-binding domain"/>
    <property type="match status" value="1"/>
</dbReference>
<dbReference type="RefSeq" id="WP_251810372.1">
    <property type="nucleotide sequence ID" value="NZ_CP101527.1"/>
</dbReference>
<keyword evidence="2" id="KW-0238">DNA-binding</keyword>
<dbReference type="InterPro" id="IPR012318">
    <property type="entry name" value="HTH_CRP"/>
</dbReference>
<evidence type="ECO:0000313" key="5">
    <source>
        <dbReference type="EMBL" id="UZW74945.1"/>
    </source>
</evidence>
<dbReference type="Pfam" id="PF00027">
    <property type="entry name" value="cNMP_binding"/>
    <property type="match status" value="1"/>
</dbReference>
<evidence type="ECO:0000313" key="6">
    <source>
        <dbReference type="Proteomes" id="UP001164472"/>
    </source>
</evidence>
<dbReference type="InterPro" id="IPR036388">
    <property type="entry name" value="WH-like_DNA-bd_sf"/>
</dbReference>
<dbReference type="PANTHER" id="PTHR24567">
    <property type="entry name" value="CRP FAMILY TRANSCRIPTIONAL REGULATORY PROTEIN"/>
    <property type="match status" value="1"/>
</dbReference>
<proteinExistence type="predicted"/>
<evidence type="ECO:0000259" key="4">
    <source>
        <dbReference type="PROSITE" id="PS50042"/>
    </source>
</evidence>
<dbReference type="SMART" id="SM00100">
    <property type="entry name" value="cNMP"/>
    <property type="match status" value="1"/>
</dbReference>
<feature type="domain" description="Cyclic nucleotide-binding" evidence="4">
    <location>
        <begin position="33"/>
        <end position="123"/>
    </location>
</feature>
<accession>A0A9E8KQ87</accession>
<dbReference type="CDD" id="cd00038">
    <property type="entry name" value="CAP_ED"/>
    <property type="match status" value="1"/>
</dbReference>
<dbReference type="Gene3D" id="2.60.120.10">
    <property type="entry name" value="Jelly Rolls"/>
    <property type="match status" value="1"/>
</dbReference>
<gene>
    <name evidence="5" type="ORF">NNL22_18285</name>
</gene>
<dbReference type="KEGG" id="asem:NNL22_18285"/>
<dbReference type="SUPFAM" id="SSF46785">
    <property type="entry name" value="Winged helix' DNA-binding domain"/>
    <property type="match status" value="1"/>
</dbReference>
<organism evidence="5 6">
    <name type="scientific">Alkalimarinus sediminis</name>
    <dbReference type="NCBI Taxonomy" id="1632866"/>
    <lineage>
        <taxon>Bacteria</taxon>
        <taxon>Pseudomonadati</taxon>
        <taxon>Pseudomonadota</taxon>
        <taxon>Gammaproteobacteria</taxon>
        <taxon>Alteromonadales</taxon>
        <taxon>Alteromonadaceae</taxon>
        <taxon>Alkalimarinus</taxon>
    </lineage>
</organism>